<proteinExistence type="predicted"/>
<dbReference type="PANTHER" id="PTHR44436:SF1">
    <property type="entry name" value="F-BOX_WD REPEAT-CONTAINING PROTEIN 2"/>
    <property type="match status" value="1"/>
</dbReference>
<comment type="caution">
    <text evidence="4">The sequence shown here is derived from an EMBL/GenBank/DDBJ whole genome shotgun (WGS) entry which is preliminary data.</text>
</comment>
<name>A0AAV5HRP3_9ROSI</name>
<evidence type="ECO:0000313" key="4">
    <source>
        <dbReference type="EMBL" id="GKU88579.1"/>
    </source>
</evidence>
<dbReference type="AlphaFoldDB" id="A0AAV5HRP3"/>
<accession>A0AAV5HRP3</accession>
<dbReference type="Pfam" id="PF12937">
    <property type="entry name" value="F-box-like"/>
    <property type="match status" value="1"/>
</dbReference>
<evidence type="ECO:0000259" key="3">
    <source>
        <dbReference type="PROSITE" id="PS50181"/>
    </source>
</evidence>
<sequence length="262" mass="30435">MEPGPSGGSSPTRKRNGMRARTRIDSLDHDILHIIFSFLNIFDLVRCTVVCKSWNAVLNRSKLLHYKMWQNYSEFFNDSNSSRRELNLSLEELAKMHHSLSLREGRIDIDQWRGHSVRDWFLAFPFVRIDQCRMKMGLLLTGVGDKVMRLWSLDRYKCVEEYSVPDNVSLVDFDFDESKIVGLVGTRISIWRRNGKRSIFPSQEGTFSRGLCMRYIDPEAVVGCEDGTARVFDMYSRKCSRIIRFASVLIGISLTRHLLRII</sequence>
<keyword evidence="1" id="KW-0853">WD repeat</keyword>
<dbReference type="InterPro" id="IPR001810">
    <property type="entry name" value="F-box_dom"/>
</dbReference>
<reference evidence="4 5" key="1">
    <citation type="journal article" date="2021" name="Commun. Biol.">
        <title>The genome of Shorea leprosula (Dipterocarpaceae) highlights the ecological relevance of drought in aseasonal tropical rainforests.</title>
        <authorList>
            <person name="Ng K.K.S."/>
            <person name="Kobayashi M.J."/>
            <person name="Fawcett J.A."/>
            <person name="Hatakeyama M."/>
            <person name="Paape T."/>
            <person name="Ng C.H."/>
            <person name="Ang C.C."/>
            <person name="Tnah L.H."/>
            <person name="Lee C.T."/>
            <person name="Nishiyama T."/>
            <person name="Sese J."/>
            <person name="O'Brien M.J."/>
            <person name="Copetti D."/>
            <person name="Mohd Noor M.I."/>
            <person name="Ong R.C."/>
            <person name="Putra M."/>
            <person name="Sireger I.Z."/>
            <person name="Indrioko S."/>
            <person name="Kosugi Y."/>
            <person name="Izuno A."/>
            <person name="Isagi Y."/>
            <person name="Lee S.L."/>
            <person name="Shimizu K.K."/>
        </authorList>
    </citation>
    <scope>NUCLEOTIDE SEQUENCE [LARGE SCALE GENOMIC DNA]</scope>
    <source>
        <strain evidence="4">214</strain>
    </source>
</reference>
<dbReference type="Proteomes" id="UP001054252">
    <property type="component" value="Unassembled WGS sequence"/>
</dbReference>
<protein>
    <recommendedName>
        <fullName evidence="3">F-box domain-containing protein</fullName>
    </recommendedName>
</protein>
<dbReference type="SUPFAM" id="SSF81383">
    <property type="entry name" value="F-box domain"/>
    <property type="match status" value="1"/>
</dbReference>
<organism evidence="4 5">
    <name type="scientific">Rubroshorea leprosula</name>
    <dbReference type="NCBI Taxonomy" id="152421"/>
    <lineage>
        <taxon>Eukaryota</taxon>
        <taxon>Viridiplantae</taxon>
        <taxon>Streptophyta</taxon>
        <taxon>Embryophyta</taxon>
        <taxon>Tracheophyta</taxon>
        <taxon>Spermatophyta</taxon>
        <taxon>Magnoliopsida</taxon>
        <taxon>eudicotyledons</taxon>
        <taxon>Gunneridae</taxon>
        <taxon>Pentapetalae</taxon>
        <taxon>rosids</taxon>
        <taxon>malvids</taxon>
        <taxon>Malvales</taxon>
        <taxon>Dipterocarpaceae</taxon>
        <taxon>Rubroshorea</taxon>
    </lineage>
</organism>
<dbReference type="PROSITE" id="PS50181">
    <property type="entry name" value="FBOX"/>
    <property type="match status" value="1"/>
</dbReference>
<evidence type="ECO:0000256" key="1">
    <source>
        <dbReference type="ARBA" id="ARBA00022574"/>
    </source>
</evidence>
<dbReference type="InterPro" id="IPR036047">
    <property type="entry name" value="F-box-like_dom_sf"/>
</dbReference>
<evidence type="ECO:0000256" key="2">
    <source>
        <dbReference type="ARBA" id="ARBA00022737"/>
    </source>
</evidence>
<dbReference type="SMART" id="SM00256">
    <property type="entry name" value="FBOX"/>
    <property type="match status" value="1"/>
</dbReference>
<dbReference type="InterPro" id="IPR015943">
    <property type="entry name" value="WD40/YVTN_repeat-like_dom_sf"/>
</dbReference>
<dbReference type="InterPro" id="IPR036322">
    <property type="entry name" value="WD40_repeat_dom_sf"/>
</dbReference>
<evidence type="ECO:0000313" key="5">
    <source>
        <dbReference type="Proteomes" id="UP001054252"/>
    </source>
</evidence>
<dbReference type="SUPFAM" id="SSF50978">
    <property type="entry name" value="WD40 repeat-like"/>
    <property type="match status" value="1"/>
</dbReference>
<dbReference type="Gene3D" id="1.20.1280.50">
    <property type="match status" value="1"/>
</dbReference>
<dbReference type="Gene3D" id="2.130.10.10">
    <property type="entry name" value="YVTN repeat-like/Quinoprotein amine dehydrogenase"/>
    <property type="match status" value="1"/>
</dbReference>
<dbReference type="InterPro" id="IPR042627">
    <property type="entry name" value="FBXW2"/>
</dbReference>
<gene>
    <name evidence="4" type="ORF">SLEP1_g2828</name>
</gene>
<dbReference type="PANTHER" id="PTHR44436">
    <property type="entry name" value="F-BOX/WD REPEAT-CONTAINING PROTEIN 2"/>
    <property type="match status" value="1"/>
</dbReference>
<keyword evidence="5" id="KW-1185">Reference proteome</keyword>
<keyword evidence="2" id="KW-0677">Repeat</keyword>
<dbReference type="EMBL" id="BPVZ01000002">
    <property type="protein sequence ID" value="GKU88579.1"/>
    <property type="molecule type" value="Genomic_DNA"/>
</dbReference>
<feature type="domain" description="F-box" evidence="3">
    <location>
        <begin position="21"/>
        <end position="72"/>
    </location>
</feature>